<keyword evidence="6" id="KW-0489">Methyltransferase</keyword>
<name>A0A6L9SDL7_9ACTN</name>
<sequence>MEDFIRVIATVMTAANALVAVVATRWERPGRTMDMRATVRIPGVIRWCSGPLQVIPLAFPALVAIAPSWTFTGPLNWPPVPIVTGAGALVWAAGISLLVWAESVMRGYAAVSGATVGHRLVTAGPYRLMRHPIYTAMIAVAVGTSLVFASWLLAAMAALSIALHLWWATAEERLLASDAQLGAEYRMYASRTGRFLPRPPRSPNIGTG</sequence>
<keyword evidence="7" id="KW-1185">Reference proteome</keyword>
<dbReference type="EMBL" id="JAAGOA010000015">
    <property type="protein sequence ID" value="NEE02591.1"/>
    <property type="molecule type" value="Genomic_DNA"/>
</dbReference>
<feature type="transmembrane region" description="Helical" evidence="5">
    <location>
        <begin position="6"/>
        <end position="26"/>
    </location>
</feature>
<dbReference type="InterPro" id="IPR007318">
    <property type="entry name" value="Phopholipid_MeTrfase"/>
</dbReference>
<comment type="caution">
    <text evidence="6">The sequence shown here is derived from an EMBL/GenBank/DDBJ whole genome shotgun (WGS) entry which is preliminary data.</text>
</comment>
<evidence type="ECO:0000256" key="3">
    <source>
        <dbReference type="ARBA" id="ARBA00022989"/>
    </source>
</evidence>
<reference evidence="6 7" key="1">
    <citation type="submission" date="2020-02" db="EMBL/GenBank/DDBJ databases">
        <authorList>
            <person name="Li X.-J."/>
            <person name="Han X.-M."/>
        </authorList>
    </citation>
    <scope>NUCLEOTIDE SEQUENCE [LARGE SCALE GENOMIC DNA]</scope>
    <source>
        <strain evidence="6 7">CCTCC AB 2017055</strain>
    </source>
</reference>
<evidence type="ECO:0000256" key="5">
    <source>
        <dbReference type="SAM" id="Phobius"/>
    </source>
</evidence>
<dbReference type="PANTHER" id="PTHR43847:SF1">
    <property type="entry name" value="BLL3993 PROTEIN"/>
    <property type="match status" value="1"/>
</dbReference>
<keyword evidence="4 5" id="KW-0472">Membrane</keyword>
<evidence type="ECO:0000313" key="7">
    <source>
        <dbReference type="Proteomes" id="UP000475214"/>
    </source>
</evidence>
<evidence type="ECO:0000256" key="1">
    <source>
        <dbReference type="ARBA" id="ARBA00004127"/>
    </source>
</evidence>
<feature type="transmembrane region" description="Helical" evidence="5">
    <location>
        <begin position="47"/>
        <end position="70"/>
    </location>
</feature>
<dbReference type="GO" id="GO:0032259">
    <property type="term" value="P:methylation"/>
    <property type="evidence" value="ECO:0007669"/>
    <property type="project" value="UniProtKB-KW"/>
</dbReference>
<gene>
    <name evidence="6" type="ORF">G1H10_20700</name>
</gene>
<accession>A0A6L9SDL7</accession>
<keyword evidence="2 5" id="KW-0812">Transmembrane</keyword>
<feature type="transmembrane region" description="Helical" evidence="5">
    <location>
        <begin position="82"/>
        <end position="101"/>
    </location>
</feature>
<dbReference type="Proteomes" id="UP000475214">
    <property type="component" value="Unassembled WGS sequence"/>
</dbReference>
<dbReference type="GO" id="GO:0008168">
    <property type="term" value="F:methyltransferase activity"/>
    <property type="evidence" value="ECO:0007669"/>
    <property type="project" value="UniProtKB-KW"/>
</dbReference>
<dbReference type="Gene3D" id="1.20.120.1630">
    <property type="match status" value="1"/>
</dbReference>
<dbReference type="InterPro" id="IPR052527">
    <property type="entry name" value="Metal_cation-efflux_comp"/>
</dbReference>
<feature type="transmembrane region" description="Helical" evidence="5">
    <location>
        <begin position="134"/>
        <end position="167"/>
    </location>
</feature>
<dbReference type="Pfam" id="PF04191">
    <property type="entry name" value="PEMT"/>
    <property type="match status" value="1"/>
</dbReference>
<evidence type="ECO:0000256" key="2">
    <source>
        <dbReference type="ARBA" id="ARBA00022692"/>
    </source>
</evidence>
<keyword evidence="6" id="KW-0808">Transferase</keyword>
<dbReference type="GO" id="GO:0012505">
    <property type="term" value="C:endomembrane system"/>
    <property type="evidence" value="ECO:0007669"/>
    <property type="project" value="UniProtKB-SubCell"/>
</dbReference>
<dbReference type="PANTHER" id="PTHR43847">
    <property type="entry name" value="BLL3993 PROTEIN"/>
    <property type="match status" value="1"/>
</dbReference>
<dbReference type="RefSeq" id="WP_163741264.1">
    <property type="nucleotide sequence ID" value="NZ_JAAGOA010000015.1"/>
</dbReference>
<protein>
    <submittedName>
        <fullName evidence="6">Isoprenylcysteine carboxylmethyltransferase family protein</fullName>
    </submittedName>
</protein>
<evidence type="ECO:0000313" key="6">
    <source>
        <dbReference type="EMBL" id="NEE02591.1"/>
    </source>
</evidence>
<dbReference type="AlphaFoldDB" id="A0A6L9SDL7"/>
<comment type="subcellular location">
    <subcellularLocation>
        <location evidence="1">Endomembrane system</location>
        <topology evidence="1">Multi-pass membrane protein</topology>
    </subcellularLocation>
</comment>
<proteinExistence type="predicted"/>
<evidence type="ECO:0000256" key="4">
    <source>
        <dbReference type="ARBA" id="ARBA00023136"/>
    </source>
</evidence>
<keyword evidence="3 5" id="KW-1133">Transmembrane helix</keyword>
<organism evidence="6 7">
    <name type="scientific">Phytoactinopolyspora halotolerans</name>
    <dbReference type="NCBI Taxonomy" id="1981512"/>
    <lineage>
        <taxon>Bacteria</taxon>
        <taxon>Bacillati</taxon>
        <taxon>Actinomycetota</taxon>
        <taxon>Actinomycetes</taxon>
        <taxon>Jiangellales</taxon>
        <taxon>Jiangellaceae</taxon>
        <taxon>Phytoactinopolyspora</taxon>
    </lineage>
</organism>